<dbReference type="SUPFAM" id="SSF51419">
    <property type="entry name" value="PLP-binding barrel"/>
    <property type="match status" value="1"/>
</dbReference>
<dbReference type="Gene3D" id="2.40.37.10">
    <property type="entry name" value="Lyase, Ornithine Decarboxylase, Chain A, domain 1"/>
    <property type="match status" value="1"/>
</dbReference>
<dbReference type="AlphaFoldDB" id="A0A4Q9GWH2"/>
<dbReference type="CDD" id="cd00430">
    <property type="entry name" value="PLPDE_III_AR"/>
    <property type="match status" value="1"/>
</dbReference>
<gene>
    <name evidence="8" type="primary">alr</name>
    <name evidence="8" type="ORF">EYE40_09235</name>
</gene>
<dbReference type="InterPro" id="IPR001608">
    <property type="entry name" value="Ala_racemase_N"/>
</dbReference>
<dbReference type="GO" id="GO:0030170">
    <property type="term" value="F:pyridoxal phosphate binding"/>
    <property type="evidence" value="ECO:0007669"/>
    <property type="project" value="UniProtKB-UniRule"/>
</dbReference>
<comment type="function">
    <text evidence="4">Catalyzes the interconversion of L-alanine and D-alanine. May also act on other amino acids.</text>
</comment>
<dbReference type="NCBIfam" id="TIGR00492">
    <property type="entry name" value="alr"/>
    <property type="match status" value="1"/>
</dbReference>
<dbReference type="RefSeq" id="WP_130981668.1">
    <property type="nucleotide sequence ID" value="NZ_SISG01000001.1"/>
</dbReference>
<proteinExistence type="inferred from homology"/>
<dbReference type="UniPathway" id="UPA00042">
    <property type="reaction ID" value="UER00497"/>
</dbReference>
<comment type="pathway">
    <text evidence="4">Amino-acid biosynthesis; D-alanine biosynthesis; D-alanine from L-alanine: step 1/1.</text>
</comment>
<feature type="binding site" evidence="4 6">
    <location>
        <position position="304"/>
    </location>
    <ligand>
        <name>substrate</name>
    </ligand>
</feature>
<dbReference type="InterPro" id="IPR000821">
    <property type="entry name" value="Ala_racemase"/>
</dbReference>
<dbReference type="Pfam" id="PF00842">
    <property type="entry name" value="Ala_racemase_C"/>
    <property type="match status" value="1"/>
</dbReference>
<dbReference type="Gene3D" id="3.20.20.10">
    <property type="entry name" value="Alanine racemase"/>
    <property type="match status" value="1"/>
</dbReference>
<comment type="catalytic activity">
    <reaction evidence="4">
        <text>L-alanine = D-alanine</text>
        <dbReference type="Rhea" id="RHEA:20249"/>
        <dbReference type="ChEBI" id="CHEBI:57416"/>
        <dbReference type="ChEBI" id="CHEBI:57972"/>
        <dbReference type="EC" id="5.1.1.1"/>
    </reaction>
</comment>
<feature type="active site" description="Proton acceptor; specific for D-alanine" evidence="4">
    <location>
        <position position="39"/>
    </location>
</feature>
<accession>A0A4Q9GWH2</accession>
<comment type="cofactor">
    <cofactor evidence="1 4 5">
        <name>pyridoxal 5'-phosphate</name>
        <dbReference type="ChEBI" id="CHEBI:597326"/>
    </cofactor>
</comment>
<evidence type="ECO:0000259" key="7">
    <source>
        <dbReference type="SMART" id="SM01005"/>
    </source>
</evidence>
<protein>
    <recommendedName>
        <fullName evidence="4">Alanine racemase</fullName>
        <ecNumber evidence="4">5.1.1.1</ecNumber>
    </recommendedName>
</protein>
<evidence type="ECO:0000313" key="9">
    <source>
        <dbReference type="Proteomes" id="UP000294194"/>
    </source>
</evidence>
<name>A0A4Q9GWH2_9MICO</name>
<evidence type="ECO:0000256" key="3">
    <source>
        <dbReference type="ARBA" id="ARBA00023235"/>
    </source>
</evidence>
<dbReference type="EMBL" id="SISG01000001">
    <property type="protein sequence ID" value="TBN57557.1"/>
    <property type="molecule type" value="Genomic_DNA"/>
</dbReference>
<dbReference type="GO" id="GO:0009252">
    <property type="term" value="P:peptidoglycan biosynthetic process"/>
    <property type="evidence" value="ECO:0007669"/>
    <property type="project" value="TreeGrafter"/>
</dbReference>
<dbReference type="GO" id="GO:0005829">
    <property type="term" value="C:cytosol"/>
    <property type="evidence" value="ECO:0007669"/>
    <property type="project" value="TreeGrafter"/>
</dbReference>
<dbReference type="InterPro" id="IPR011079">
    <property type="entry name" value="Ala_racemase_C"/>
</dbReference>
<reference evidence="9" key="1">
    <citation type="submission" date="2019-02" db="EMBL/GenBank/DDBJ databases">
        <title>Glaciihabitans arcticus sp. nov., a psychrotolerant bacterium isolated from polar soil.</title>
        <authorList>
            <person name="Dahal R.H."/>
        </authorList>
    </citation>
    <scope>NUCLEOTIDE SEQUENCE [LARGE SCALE GENOMIC DNA]</scope>
    <source>
        <strain evidence="9">RP-3-7</strain>
    </source>
</reference>
<keyword evidence="3 4" id="KW-0413">Isomerase</keyword>
<feature type="active site" description="Proton acceptor; specific for L-alanine" evidence="4">
    <location>
        <position position="256"/>
    </location>
</feature>
<feature type="domain" description="Alanine racemase C-terminal" evidence="7">
    <location>
        <begin position="235"/>
        <end position="361"/>
    </location>
</feature>
<evidence type="ECO:0000313" key="8">
    <source>
        <dbReference type="EMBL" id="TBN57557.1"/>
    </source>
</evidence>
<dbReference type="Pfam" id="PF01168">
    <property type="entry name" value="Ala_racemase_N"/>
    <property type="match status" value="1"/>
</dbReference>
<evidence type="ECO:0000256" key="1">
    <source>
        <dbReference type="ARBA" id="ARBA00001933"/>
    </source>
</evidence>
<keyword evidence="9" id="KW-1185">Reference proteome</keyword>
<evidence type="ECO:0000256" key="2">
    <source>
        <dbReference type="ARBA" id="ARBA00022898"/>
    </source>
</evidence>
<dbReference type="InterPro" id="IPR009006">
    <property type="entry name" value="Ala_racemase/Decarboxylase_C"/>
</dbReference>
<dbReference type="Proteomes" id="UP000294194">
    <property type="component" value="Unassembled WGS sequence"/>
</dbReference>
<dbReference type="GO" id="GO:0008784">
    <property type="term" value="F:alanine racemase activity"/>
    <property type="evidence" value="ECO:0007669"/>
    <property type="project" value="UniProtKB-UniRule"/>
</dbReference>
<sequence length="365" mass="37091">MIGTRSRALATRVVDHAAIAHNARRILDGSGTELMAVVKANAFGHGAVAVSRTALAAGATWLGVATIDEALELRAAGIEAPIFAWLVDPWVDLRAAAAAGITVSVANLDTLAAIDFPIDVHLELDTGMSRGGCSPLEWGALCAAAAVSPARITGVWSHLADASLLGDRNVDGALSAFRDGVVAAHAAGLDPRWVHLANSAGALAHPATALTMVRSGAALYGIETVTGAEFGLEPALRVTSRVSQLRQVPAGTGVGYLHAWVAPSAATLALVPVGYGDGLPRALSTGGSVSIGGHRFPIRGAISMDQLVVEVDASVALGDEVVLLGDGRHGEPTAAEWAALTGTIPHEILTGLGARIGAVESEARS</sequence>
<dbReference type="SUPFAM" id="SSF50621">
    <property type="entry name" value="Alanine racemase C-terminal domain-like"/>
    <property type="match status" value="1"/>
</dbReference>
<dbReference type="HAMAP" id="MF_01201">
    <property type="entry name" value="Ala_racemase"/>
    <property type="match status" value="1"/>
</dbReference>
<feature type="binding site" evidence="4 6">
    <location>
        <position position="130"/>
    </location>
    <ligand>
        <name>substrate</name>
    </ligand>
</feature>
<dbReference type="EC" id="5.1.1.1" evidence="4"/>
<evidence type="ECO:0000256" key="6">
    <source>
        <dbReference type="PIRSR" id="PIRSR600821-52"/>
    </source>
</evidence>
<keyword evidence="2 4" id="KW-0663">Pyridoxal phosphate</keyword>
<dbReference type="InterPro" id="IPR029066">
    <property type="entry name" value="PLP-binding_barrel"/>
</dbReference>
<comment type="similarity">
    <text evidence="4">Belongs to the alanine racemase family.</text>
</comment>
<dbReference type="GO" id="GO:0030632">
    <property type="term" value="P:D-alanine biosynthetic process"/>
    <property type="evidence" value="ECO:0007669"/>
    <property type="project" value="UniProtKB-UniRule"/>
</dbReference>
<evidence type="ECO:0000256" key="5">
    <source>
        <dbReference type="PIRSR" id="PIRSR600821-50"/>
    </source>
</evidence>
<feature type="modified residue" description="N6-(pyridoxal phosphate)lysine" evidence="4 5">
    <location>
        <position position="39"/>
    </location>
</feature>
<dbReference type="PRINTS" id="PR00992">
    <property type="entry name" value="ALARACEMASE"/>
</dbReference>
<dbReference type="FunFam" id="3.20.20.10:FF:000002">
    <property type="entry name" value="Alanine racemase"/>
    <property type="match status" value="1"/>
</dbReference>
<dbReference type="SMART" id="SM01005">
    <property type="entry name" value="Ala_racemase_C"/>
    <property type="match status" value="1"/>
</dbReference>
<dbReference type="PANTHER" id="PTHR30511">
    <property type="entry name" value="ALANINE RACEMASE"/>
    <property type="match status" value="1"/>
</dbReference>
<organism evidence="8 9">
    <name type="scientific">Glaciihabitans arcticus</name>
    <dbReference type="NCBI Taxonomy" id="2668039"/>
    <lineage>
        <taxon>Bacteria</taxon>
        <taxon>Bacillati</taxon>
        <taxon>Actinomycetota</taxon>
        <taxon>Actinomycetes</taxon>
        <taxon>Micrococcales</taxon>
        <taxon>Microbacteriaceae</taxon>
        <taxon>Glaciihabitans</taxon>
    </lineage>
</organism>
<comment type="caution">
    <text evidence="8">The sequence shown here is derived from an EMBL/GenBank/DDBJ whole genome shotgun (WGS) entry which is preliminary data.</text>
</comment>
<evidence type="ECO:0000256" key="4">
    <source>
        <dbReference type="HAMAP-Rule" id="MF_01201"/>
    </source>
</evidence>
<dbReference type="PANTHER" id="PTHR30511:SF0">
    <property type="entry name" value="ALANINE RACEMASE, CATABOLIC-RELATED"/>
    <property type="match status" value="1"/>
</dbReference>